<accession>A0A6J7DJ25</accession>
<protein>
    <submittedName>
        <fullName evidence="1">Unannotated protein</fullName>
    </submittedName>
</protein>
<name>A0A6J7DJ25_9ZZZZ</name>
<proteinExistence type="predicted"/>
<gene>
    <name evidence="1" type="ORF">UFOPK3339_00895</name>
</gene>
<evidence type="ECO:0000313" key="1">
    <source>
        <dbReference type="EMBL" id="CAB4871002.1"/>
    </source>
</evidence>
<dbReference type="AlphaFoldDB" id="A0A6J7DJ25"/>
<organism evidence="1">
    <name type="scientific">freshwater metagenome</name>
    <dbReference type="NCBI Taxonomy" id="449393"/>
    <lineage>
        <taxon>unclassified sequences</taxon>
        <taxon>metagenomes</taxon>
        <taxon>ecological metagenomes</taxon>
    </lineage>
</organism>
<reference evidence="1" key="1">
    <citation type="submission" date="2020-05" db="EMBL/GenBank/DDBJ databases">
        <authorList>
            <person name="Chiriac C."/>
            <person name="Salcher M."/>
            <person name="Ghai R."/>
            <person name="Kavagutti S V."/>
        </authorList>
    </citation>
    <scope>NUCLEOTIDE SEQUENCE</scope>
</reference>
<sequence>MSLAGIVRTLVAVGTVRLASMFAARALGIPFSVVTVFSSVESEGREVPGASAGIGVSAGIAEVVRDAGWSVVIGPVTLGSKAADSAATGATVVTGPSASFCA</sequence>
<dbReference type="EMBL" id="CAFBLF010000142">
    <property type="protein sequence ID" value="CAB4871002.1"/>
    <property type="molecule type" value="Genomic_DNA"/>
</dbReference>